<protein>
    <recommendedName>
        <fullName evidence="4">Protein SFI1 homolog</fullName>
    </recommendedName>
</protein>
<feature type="region of interest" description="Disordered" evidence="1">
    <location>
        <begin position="894"/>
        <end position="913"/>
    </location>
</feature>
<evidence type="ECO:0008006" key="4">
    <source>
        <dbReference type="Google" id="ProtNLM"/>
    </source>
</evidence>
<dbReference type="AlphaFoldDB" id="A0A2G8K8F5"/>
<keyword evidence="3" id="KW-1185">Reference proteome</keyword>
<dbReference type="EMBL" id="MRZV01000786">
    <property type="protein sequence ID" value="PIK44272.1"/>
    <property type="molecule type" value="Genomic_DNA"/>
</dbReference>
<feature type="region of interest" description="Disordered" evidence="1">
    <location>
        <begin position="758"/>
        <end position="851"/>
    </location>
</feature>
<organism evidence="2 3">
    <name type="scientific">Stichopus japonicus</name>
    <name type="common">Sea cucumber</name>
    <dbReference type="NCBI Taxonomy" id="307972"/>
    <lineage>
        <taxon>Eukaryota</taxon>
        <taxon>Metazoa</taxon>
        <taxon>Echinodermata</taxon>
        <taxon>Eleutherozoa</taxon>
        <taxon>Echinozoa</taxon>
        <taxon>Holothuroidea</taxon>
        <taxon>Aspidochirotacea</taxon>
        <taxon>Aspidochirotida</taxon>
        <taxon>Stichopodidae</taxon>
        <taxon>Apostichopus</taxon>
    </lineage>
</organism>
<sequence length="1041" mass="124021">MLSEWKHFVKLQKGEKFKISQAERFYEKTLTTKCLFQGFLPYILHRRDRLEAKALASQFYMDRLQSKTFHHWQRRLAVHQHILQKQGEIEALGRRSKLKRIIKHWKYYVKLCYNDRQNMRIAVLHHQGSLMRLAFSSLKLTVVVRRLKLLQNEQAADFHDKQTLLRAWTRWMRRIEDREESEMFEDTEKARDHLRQLTLKKTMVSWKQYLNWRQHRKNAYRTAEAHHQRDLCYRALCALAANVQGQEVKRQIADQSNQFYRYHVMNAAFNQWKETYHLSLERRSMERMAILHHQKNSMTAVFILWKNRTNDVLCGRDNMMAADRYFKRHLCRQHFDQWREFVQDTKEREVKERMSIIHYNVRIQRKVWTAWTKDTQRRRKKATSMRKAEQYHDLKILHLAMTQWKVTTKLAISESKYNHIMKERMRLAFDRWRSNVQEHKKVRQCLDVAESHHGNLIVSQSFNAWHRYTLTRAIKVQKQKDQLREALERLNREKLRRYFCDWRLVRRDHAAFRAAVRKATEHFNGKTKRDVFKRWKEFKQIQTRKLILHQQSTWLNVTRLEAKFFLLWKKHYVRSLREREETNVALWHWSLVLQGKALTAWKSYVITRREKKERLEGAMVLRHQRLLETGLRKWITTADGLSQTRVKNLSEKQGKAASKSFLVVRRCALHWRQKTLMRRTREGVMKDQAQIPGWECPSRYRTVHPDPVQSGQISYVAHSRTLVCGRVWKRACLVLQDGNWVLNFRELVDDMENETQIEQTREPYYEVSDTLDEKSPEGSVKSHDKRRTSHEKSSESHNKSSVSCDNTPGDIQARDLSFSSEPNILGDKKLRTSTEEKGGERGGGNSVSLRVPTIRLQTRRLLPPSAFMNMQSEAVEQVAGTLNRKVSWSSKLQEVTSEASETQTEDEEFVEDVGKREKYFTDRRHLEMREEDSDDEEDEDDDHGDDSGGDDVESSDTATVTTKDKILSLKNLLLEYQRLKDQVILLEDQRKALMFLLEEPGDGTREEYKLVQEDIQQHSQSLTAIKENISSLMVEIGIQNS</sequence>
<feature type="region of interest" description="Disordered" evidence="1">
    <location>
        <begin position="924"/>
        <end position="958"/>
    </location>
</feature>
<dbReference type="GO" id="GO:0019902">
    <property type="term" value="F:phosphatase binding"/>
    <property type="evidence" value="ECO:0007669"/>
    <property type="project" value="TreeGrafter"/>
</dbReference>
<evidence type="ECO:0000256" key="1">
    <source>
        <dbReference type="SAM" id="MobiDB-lite"/>
    </source>
</evidence>
<dbReference type="PANTHER" id="PTHR22028">
    <property type="entry name" value="SFI1 SPINDLE BODY DOMAIN-CONTAINING PROTEIN-RELATED"/>
    <property type="match status" value="1"/>
</dbReference>
<feature type="compositionally biased region" description="Acidic residues" evidence="1">
    <location>
        <begin position="929"/>
        <end position="954"/>
    </location>
</feature>
<gene>
    <name evidence="2" type="ORF">BSL78_18862</name>
</gene>
<proteinExistence type="predicted"/>
<dbReference type="Proteomes" id="UP000230750">
    <property type="component" value="Unassembled WGS sequence"/>
</dbReference>
<comment type="caution">
    <text evidence="2">The sequence shown here is derived from an EMBL/GenBank/DDBJ whole genome shotgun (WGS) entry which is preliminary data.</text>
</comment>
<evidence type="ECO:0000313" key="2">
    <source>
        <dbReference type="EMBL" id="PIK44272.1"/>
    </source>
</evidence>
<evidence type="ECO:0000313" key="3">
    <source>
        <dbReference type="Proteomes" id="UP000230750"/>
    </source>
</evidence>
<dbReference type="PANTHER" id="PTHR22028:SF4">
    <property type="entry name" value="PROTEIN SFI1 HOMOLOG"/>
    <property type="match status" value="1"/>
</dbReference>
<dbReference type="InterPro" id="IPR052270">
    <property type="entry name" value="CACF_protein"/>
</dbReference>
<name>A0A2G8K8F5_STIJA</name>
<reference evidence="2 3" key="1">
    <citation type="journal article" date="2017" name="PLoS Biol.">
        <title>The sea cucumber genome provides insights into morphological evolution and visceral regeneration.</title>
        <authorList>
            <person name="Zhang X."/>
            <person name="Sun L."/>
            <person name="Yuan J."/>
            <person name="Sun Y."/>
            <person name="Gao Y."/>
            <person name="Zhang L."/>
            <person name="Li S."/>
            <person name="Dai H."/>
            <person name="Hamel J.F."/>
            <person name="Liu C."/>
            <person name="Yu Y."/>
            <person name="Liu S."/>
            <person name="Lin W."/>
            <person name="Guo K."/>
            <person name="Jin S."/>
            <person name="Xu P."/>
            <person name="Storey K.B."/>
            <person name="Huan P."/>
            <person name="Zhang T."/>
            <person name="Zhou Y."/>
            <person name="Zhang J."/>
            <person name="Lin C."/>
            <person name="Li X."/>
            <person name="Xing L."/>
            <person name="Huo D."/>
            <person name="Sun M."/>
            <person name="Wang L."/>
            <person name="Mercier A."/>
            <person name="Li F."/>
            <person name="Yang H."/>
            <person name="Xiang J."/>
        </authorList>
    </citation>
    <scope>NUCLEOTIDE SEQUENCE [LARGE SCALE GENOMIC DNA]</scope>
    <source>
        <strain evidence="2">Shaxun</strain>
        <tissue evidence="2">Muscle</tissue>
    </source>
</reference>
<dbReference type="OrthoDB" id="195843at2759"/>
<dbReference type="STRING" id="307972.A0A2G8K8F5"/>
<feature type="compositionally biased region" description="Basic and acidic residues" evidence="1">
    <location>
        <begin position="826"/>
        <end position="840"/>
    </location>
</feature>
<feature type="compositionally biased region" description="Basic and acidic residues" evidence="1">
    <location>
        <begin position="771"/>
        <end position="782"/>
    </location>
</feature>
<accession>A0A2G8K8F5</accession>